<sequence>YNGACYKMLACDLTNIEKLESLLLKISINQSAPTLLLSEVVLTYINPSSADKLITWSCAFFSNAIFISYEQIYPHDEFGNFMCEHFKSIGSPLKCINKYPTLSSQVQRYCNLGYESSIACSMAHYYIHHIKDSEKFRIFKLEQFDEDDEWYLKCSHYFILNAFHGSCVHLEKVF</sequence>
<proteinExistence type="predicted"/>
<dbReference type="AlphaFoldDB" id="T1G7E5"/>
<evidence type="ECO:0000313" key="1">
    <source>
        <dbReference type="EMBL" id="ESN92370.1"/>
    </source>
</evidence>
<dbReference type="FunFam" id="3.40.50.150:FF:001204">
    <property type="match status" value="1"/>
</dbReference>
<gene>
    <name evidence="2" type="primary">20216992</name>
    <name evidence="1" type="ORF">HELRODRAFT_89574</name>
</gene>
<dbReference type="OMA" id="NDMMDRF"/>
<dbReference type="eggNOG" id="KOG2918">
    <property type="taxonomic scope" value="Eukaryota"/>
</dbReference>
<dbReference type="KEGG" id="hro:HELRODRAFT_89574"/>
<dbReference type="EMBL" id="AMQM01007647">
    <property type="status" value="NOT_ANNOTATED_CDS"/>
    <property type="molecule type" value="Genomic_DNA"/>
</dbReference>
<dbReference type="Gene3D" id="3.40.50.150">
    <property type="entry name" value="Vaccinia Virus protein VP39"/>
    <property type="match status" value="1"/>
</dbReference>
<dbReference type="PANTHER" id="PTHR46529">
    <property type="entry name" value="TRNA WYBUTOSINE-SYNTHESIZING PROTEIN 4"/>
    <property type="match status" value="1"/>
</dbReference>
<dbReference type="EnsemblMetazoa" id="HelroT89574">
    <property type="protein sequence ID" value="HelroP89574"/>
    <property type="gene ID" value="HelroG89574"/>
</dbReference>
<dbReference type="GeneID" id="20216992"/>
<reference evidence="2" key="3">
    <citation type="submission" date="2015-06" db="UniProtKB">
        <authorList>
            <consortium name="EnsemblMetazoa"/>
        </authorList>
    </citation>
    <scope>IDENTIFICATION</scope>
</reference>
<accession>T1G7E5</accession>
<reference evidence="3" key="1">
    <citation type="submission" date="2012-12" db="EMBL/GenBank/DDBJ databases">
        <authorList>
            <person name="Hellsten U."/>
            <person name="Grimwood J."/>
            <person name="Chapman J.A."/>
            <person name="Shapiro H."/>
            <person name="Aerts A."/>
            <person name="Otillar R.P."/>
            <person name="Terry A.Y."/>
            <person name="Boore J.L."/>
            <person name="Simakov O."/>
            <person name="Marletaz F."/>
            <person name="Cho S.-J."/>
            <person name="Edsinger-Gonzales E."/>
            <person name="Havlak P."/>
            <person name="Kuo D.-H."/>
            <person name="Larsson T."/>
            <person name="Lv J."/>
            <person name="Arendt D."/>
            <person name="Savage R."/>
            <person name="Osoegawa K."/>
            <person name="de Jong P."/>
            <person name="Lindberg D.R."/>
            <person name="Seaver E.C."/>
            <person name="Weisblat D.A."/>
            <person name="Putnam N.H."/>
            <person name="Grigoriev I.V."/>
            <person name="Rokhsar D.S."/>
        </authorList>
    </citation>
    <scope>NUCLEOTIDE SEQUENCE</scope>
</reference>
<dbReference type="EMBL" id="KB097650">
    <property type="protein sequence ID" value="ESN92370.1"/>
    <property type="molecule type" value="Genomic_DNA"/>
</dbReference>
<dbReference type="OrthoDB" id="203237at2759"/>
<dbReference type="InParanoid" id="T1G7E5"/>
<dbReference type="CTD" id="20216992"/>
<evidence type="ECO:0000313" key="2">
    <source>
        <dbReference type="EnsemblMetazoa" id="HelroP89574"/>
    </source>
</evidence>
<evidence type="ECO:0000313" key="3">
    <source>
        <dbReference type="Proteomes" id="UP000015101"/>
    </source>
</evidence>
<keyword evidence="3" id="KW-1185">Reference proteome</keyword>
<dbReference type="Proteomes" id="UP000015101">
    <property type="component" value="Unassembled WGS sequence"/>
</dbReference>
<dbReference type="InterPro" id="IPR029063">
    <property type="entry name" value="SAM-dependent_MTases_sf"/>
</dbReference>
<name>T1G7E5_HELRO</name>
<dbReference type="RefSeq" id="XP_009029533.1">
    <property type="nucleotide sequence ID" value="XM_009031285.1"/>
</dbReference>
<protein>
    <submittedName>
        <fullName evidence="1 2">Uncharacterized protein</fullName>
    </submittedName>
</protein>
<dbReference type="SUPFAM" id="SSF53335">
    <property type="entry name" value="S-adenosyl-L-methionine-dependent methyltransferases"/>
    <property type="match status" value="1"/>
</dbReference>
<dbReference type="PANTHER" id="PTHR46529:SF1">
    <property type="entry name" value="TRNA WYBUTOSINE-SYNTHESIZING PROTEIN 4"/>
    <property type="match status" value="1"/>
</dbReference>
<reference evidence="1 3" key="2">
    <citation type="journal article" date="2013" name="Nature">
        <title>Insights into bilaterian evolution from three spiralian genomes.</title>
        <authorList>
            <person name="Simakov O."/>
            <person name="Marletaz F."/>
            <person name="Cho S.J."/>
            <person name="Edsinger-Gonzales E."/>
            <person name="Havlak P."/>
            <person name="Hellsten U."/>
            <person name="Kuo D.H."/>
            <person name="Larsson T."/>
            <person name="Lv J."/>
            <person name="Arendt D."/>
            <person name="Savage R."/>
            <person name="Osoegawa K."/>
            <person name="de Jong P."/>
            <person name="Grimwood J."/>
            <person name="Chapman J.A."/>
            <person name="Shapiro H."/>
            <person name="Aerts A."/>
            <person name="Otillar R.P."/>
            <person name="Terry A.Y."/>
            <person name="Boore J.L."/>
            <person name="Grigoriev I.V."/>
            <person name="Lindberg D.R."/>
            <person name="Seaver E.C."/>
            <person name="Weisblat D.A."/>
            <person name="Putnam N.H."/>
            <person name="Rokhsar D.S."/>
        </authorList>
    </citation>
    <scope>NUCLEOTIDE SEQUENCE</scope>
</reference>
<dbReference type="HOGENOM" id="CLU_114331_0_0_1"/>
<organism evidence="2 3">
    <name type="scientific">Helobdella robusta</name>
    <name type="common">Californian leech</name>
    <dbReference type="NCBI Taxonomy" id="6412"/>
    <lineage>
        <taxon>Eukaryota</taxon>
        <taxon>Metazoa</taxon>
        <taxon>Spiralia</taxon>
        <taxon>Lophotrochozoa</taxon>
        <taxon>Annelida</taxon>
        <taxon>Clitellata</taxon>
        <taxon>Hirudinea</taxon>
        <taxon>Rhynchobdellida</taxon>
        <taxon>Glossiphoniidae</taxon>
        <taxon>Helobdella</taxon>
    </lineage>
</organism>
<dbReference type="STRING" id="6412.T1G7E5"/>